<keyword evidence="11" id="KW-1185">Reference proteome</keyword>
<accession>A0A4R3MSN2</accession>
<feature type="domain" description="Spore germination GerAC-like C-terminal" evidence="8">
    <location>
        <begin position="196"/>
        <end position="364"/>
    </location>
</feature>
<reference evidence="10 11" key="1">
    <citation type="submission" date="2019-03" db="EMBL/GenBank/DDBJ databases">
        <title>Genomic Encyclopedia of Type Strains, Phase IV (KMG-IV): sequencing the most valuable type-strain genomes for metagenomic binning, comparative biology and taxonomic classification.</title>
        <authorList>
            <person name="Goeker M."/>
        </authorList>
    </citation>
    <scope>NUCLEOTIDE SEQUENCE [LARGE SCALE GENOMIC DNA]</scope>
    <source>
        <strain evidence="10 11">DSM 25894</strain>
    </source>
</reference>
<evidence type="ECO:0000256" key="6">
    <source>
        <dbReference type="ARBA" id="ARBA00023139"/>
    </source>
</evidence>
<dbReference type="PANTHER" id="PTHR35789:SF1">
    <property type="entry name" value="SPORE GERMINATION PROTEIN B3"/>
    <property type="match status" value="1"/>
</dbReference>
<evidence type="ECO:0000256" key="2">
    <source>
        <dbReference type="ARBA" id="ARBA00007886"/>
    </source>
</evidence>
<dbReference type="Pfam" id="PF25198">
    <property type="entry name" value="Spore_GerAC_N"/>
    <property type="match status" value="1"/>
</dbReference>
<sequence>MKKLTVLFILSFLFLNGCGGQLYLEKTTIALMLGIGTGEEERYRVLQTSPVFKEEAEKKTRTFTVEASTLREARKKLDSKTDGNVVFGKMQVVLVTRDLLKNTDIYEQLDTLYRDPKNTVTAYMVCYNGDLSDLVNYNPPDIPRLATHIKRLVSTTRENESTVATTLEIFRRLYLDKVLTPFMAEIQFKDGDLKTMGIALLNKDGRYVLSLNKHESSLILILRDDINYPVPLTLSIESSGEQKPGNISLDVIDLNRKVKTSHQDGSFSFDIQVKMDVNITESHLPFNTYKDKEKTEKLIQQKMEEKLTGVLNKLRENELTPLGFGLQARAQHYKEFKKVEDRWQEVFKEADINIDVEVEVQNNGTLSY</sequence>
<comment type="subcellular location">
    <subcellularLocation>
        <location evidence="1">Membrane</location>
        <topology evidence="1">Lipid-anchor</topology>
    </subcellularLocation>
</comment>
<evidence type="ECO:0000259" key="8">
    <source>
        <dbReference type="Pfam" id="PF05504"/>
    </source>
</evidence>
<dbReference type="OrthoDB" id="2694406at2"/>
<gene>
    <name evidence="10" type="ORF">EDD68_13221</name>
</gene>
<evidence type="ECO:0000259" key="9">
    <source>
        <dbReference type="Pfam" id="PF25198"/>
    </source>
</evidence>
<dbReference type="RefSeq" id="WP_132373126.1">
    <property type="nucleotide sequence ID" value="NZ_SMAN01000032.1"/>
</dbReference>
<protein>
    <submittedName>
        <fullName evidence="10">Ger(X)C family germination protein</fullName>
    </submittedName>
</protein>
<keyword evidence="4" id="KW-0732">Signal</keyword>
<dbReference type="Gene3D" id="3.30.300.210">
    <property type="entry name" value="Nutrient germinant receptor protein C, domain 3"/>
    <property type="match status" value="1"/>
</dbReference>
<proteinExistence type="inferred from homology"/>
<evidence type="ECO:0000256" key="7">
    <source>
        <dbReference type="ARBA" id="ARBA00023288"/>
    </source>
</evidence>
<dbReference type="InterPro" id="IPR038501">
    <property type="entry name" value="Spore_GerAC_C_sf"/>
</dbReference>
<dbReference type="GO" id="GO:0016020">
    <property type="term" value="C:membrane"/>
    <property type="evidence" value="ECO:0007669"/>
    <property type="project" value="UniProtKB-SubCell"/>
</dbReference>
<keyword evidence="3" id="KW-0309">Germination</keyword>
<dbReference type="Pfam" id="PF05504">
    <property type="entry name" value="Spore_GerAC"/>
    <property type="match status" value="1"/>
</dbReference>
<organism evidence="10 11">
    <name type="scientific">Melghiribacillus thermohalophilus</name>
    <dbReference type="NCBI Taxonomy" id="1324956"/>
    <lineage>
        <taxon>Bacteria</taxon>
        <taxon>Bacillati</taxon>
        <taxon>Bacillota</taxon>
        <taxon>Bacilli</taxon>
        <taxon>Bacillales</taxon>
        <taxon>Bacillaceae</taxon>
        <taxon>Melghiribacillus</taxon>
    </lineage>
</organism>
<evidence type="ECO:0000256" key="1">
    <source>
        <dbReference type="ARBA" id="ARBA00004635"/>
    </source>
</evidence>
<keyword evidence="5" id="KW-0472">Membrane</keyword>
<name>A0A4R3MSN2_9BACI</name>
<dbReference type="PANTHER" id="PTHR35789">
    <property type="entry name" value="SPORE GERMINATION PROTEIN B3"/>
    <property type="match status" value="1"/>
</dbReference>
<dbReference type="EMBL" id="SMAN01000032">
    <property type="protein sequence ID" value="TCT17248.1"/>
    <property type="molecule type" value="Genomic_DNA"/>
</dbReference>
<evidence type="ECO:0000256" key="4">
    <source>
        <dbReference type="ARBA" id="ARBA00022729"/>
    </source>
</evidence>
<comment type="similarity">
    <text evidence="2">Belongs to the GerABKC lipoprotein family.</text>
</comment>
<dbReference type="InterPro" id="IPR057336">
    <property type="entry name" value="GerAC_N"/>
</dbReference>
<dbReference type="AlphaFoldDB" id="A0A4R3MSN2"/>
<feature type="domain" description="Spore germination protein N-terminal" evidence="9">
    <location>
        <begin position="24"/>
        <end position="186"/>
    </location>
</feature>
<keyword evidence="6" id="KW-0564">Palmitate</keyword>
<dbReference type="InterPro" id="IPR008844">
    <property type="entry name" value="Spore_GerAC-like"/>
</dbReference>
<keyword evidence="7" id="KW-0449">Lipoprotein</keyword>
<dbReference type="InterPro" id="IPR046953">
    <property type="entry name" value="Spore_GerAC-like_C"/>
</dbReference>
<evidence type="ECO:0000256" key="3">
    <source>
        <dbReference type="ARBA" id="ARBA00022544"/>
    </source>
</evidence>
<dbReference type="Proteomes" id="UP000294650">
    <property type="component" value="Unassembled WGS sequence"/>
</dbReference>
<evidence type="ECO:0000313" key="10">
    <source>
        <dbReference type="EMBL" id="TCT17248.1"/>
    </source>
</evidence>
<evidence type="ECO:0000313" key="11">
    <source>
        <dbReference type="Proteomes" id="UP000294650"/>
    </source>
</evidence>
<dbReference type="NCBIfam" id="TIGR02887">
    <property type="entry name" value="spore_ger_x_C"/>
    <property type="match status" value="1"/>
</dbReference>
<dbReference type="GO" id="GO:0009847">
    <property type="term" value="P:spore germination"/>
    <property type="evidence" value="ECO:0007669"/>
    <property type="project" value="InterPro"/>
</dbReference>
<evidence type="ECO:0000256" key="5">
    <source>
        <dbReference type="ARBA" id="ARBA00023136"/>
    </source>
</evidence>
<comment type="caution">
    <text evidence="10">The sequence shown here is derived from an EMBL/GenBank/DDBJ whole genome shotgun (WGS) entry which is preliminary data.</text>
</comment>